<keyword evidence="2" id="KW-1133">Transmembrane helix</keyword>
<dbReference type="AlphaFoldDB" id="A0AAJ7C6W3"/>
<feature type="transmembrane region" description="Helical" evidence="2">
    <location>
        <begin position="593"/>
        <end position="615"/>
    </location>
</feature>
<evidence type="ECO:0000259" key="4">
    <source>
        <dbReference type="SMART" id="SM00703"/>
    </source>
</evidence>
<dbReference type="Proteomes" id="UP000694920">
    <property type="component" value="Unplaced"/>
</dbReference>
<feature type="transmembrane region" description="Helical" evidence="2">
    <location>
        <begin position="379"/>
        <end position="403"/>
    </location>
</feature>
<dbReference type="GeneID" id="107271259"/>
<dbReference type="InterPro" id="IPR006621">
    <property type="entry name" value="Nose-resist-to-fluoxetine_N"/>
</dbReference>
<feature type="transmembrane region" description="Helical" evidence="2">
    <location>
        <begin position="273"/>
        <end position="293"/>
    </location>
</feature>
<keyword evidence="3" id="KW-0732">Signal</keyword>
<keyword evidence="2" id="KW-0472">Membrane</keyword>
<feature type="region of interest" description="Disordered" evidence="1">
    <location>
        <begin position="29"/>
        <end position="55"/>
    </location>
</feature>
<organism evidence="5 6">
    <name type="scientific">Cephus cinctus</name>
    <name type="common">Wheat stem sawfly</name>
    <dbReference type="NCBI Taxonomy" id="211228"/>
    <lineage>
        <taxon>Eukaryota</taxon>
        <taxon>Metazoa</taxon>
        <taxon>Ecdysozoa</taxon>
        <taxon>Arthropoda</taxon>
        <taxon>Hexapoda</taxon>
        <taxon>Insecta</taxon>
        <taxon>Pterygota</taxon>
        <taxon>Neoptera</taxon>
        <taxon>Endopterygota</taxon>
        <taxon>Hymenoptera</taxon>
        <taxon>Cephoidea</taxon>
        <taxon>Cephidae</taxon>
        <taxon>Cephus</taxon>
    </lineage>
</organism>
<gene>
    <name evidence="6" type="primary">LOC107271259</name>
</gene>
<dbReference type="SMART" id="SM00703">
    <property type="entry name" value="NRF"/>
    <property type="match status" value="1"/>
</dbReference>
<keyword evidence="2" id="KW-0812">Transmembrane</keyword>
<feature type="transmembrane region" description="Helical" evidence="2">
    <location>
        <begin position="485"/>
        <end position="506"/>
    </location>
</feature>
<dbReference type="Pfam" id="PF01757">
    <property type="entry name" value="Acyl_transf_3"/>
    <property type="match status" value="1"/>
</dbReference>
<feature type="domain" description="Nose resistant-to-fluoxetine protein N-terminal" evidence="4">
    <location>
        <begin position="97"/>
        <end position="262"/>
    </location>
</feature>
<evidence type="ECO:0000256" key="2">
    <source>
        <dbReference type="SAM" id="Phobius"/>
    </source>
</evidence>
<feature type="transmembrane region" description="Helical" evidence="2">
    <location>
        <begin position="705"/>
        <end position="727"/>
    </location>
</feature>
<name>A0AAJ7C6W3_CEPCN</name>
<dbReference type="InterPro" id="IPR002656">
    <property type="entry name" value="Acyl_transf_3_dom"/>
</dbReference>
<evidence type="ECO:0000313" key="5">
    <source>
        <dbReference type="Proteomes" id="UP000694920"/>
    </source>
</evidence>
<dbReference type="Pfam" id="PF20146">
    <property type="entry name" value="NRF"/>
    <property type="match status" value="1"/>
</dbReference>
<evidence type="ECO:0000256" key="3">
    <source>
        <dbReference type="SAM" id="SignalP"/>
    </source>
</evidence>
<accession>A0AAJ7C6W3</accession>
<reference evidence="6" key="1">
    <citation type="submission" date="2025-08" db="UniProtKB">
        <authorList>
            <consortium name="RefSeq"/>
        </authorList>
    </citation>
    <scope>IDENTIFICATION</scope>
</reference>
<dbReference type="KEGG" id="ccin:107271259"/>
<evidence type="ECO:0000256" key="1">
    <source>
        <dbReference type="SAM" id="MobiDB-lite"/>
    </source>
</evidence>
<feature type="transmembrane region" description="Helical" evidence="2">
    <location>
        <begin position="513"/>
        <end position="535"/>
    </location>
</feature>
<dbReference type="PANTHER" id="PTHR11161">
    <property type="entry name" value="O-ACYLTRANSFERASE"/>
    <property type="match status" value="1"/>
</dbReference>
<proteinExistence type="predicted"/>
<sequence length="761" mass="87898">MLHEVGSFLVLLSITVNCVLSQDTNIYFPNRGNSTNTENSSTPIEKRNNSSSETESILKDLQTTYNATNHSSRFESSWFVEFPSLPDVFITSTSLPDGECMRQTLRYLQELRNGTLWAFQMYDSSSKRFEGIISGNTRHYGNFDQCFNLEAILPVNENHPDSDRIAGRYCLIDFKFQKTHVMPHVSKPYVMEFDPNGPAWDAIQERGDFRRVKRYLMQLALCVPASCTAKDVEVALTETFKKFGIARNMRIETTVKQEHCQTKDELLEFSTASWIYCYVLLTLLALVVVGNWYDSSMENNELTDKSAIKDLILCFSPRRNLKTIFTATYNHPGLDCIHMIRIFFMSLVIFGHRTMQYYTNPVINANYLEWTYTFPSAMMVHNGTVIVDAYFGIGGLLVAYGILQELDKKKKISVIGLILVRFLRLTPSYMLVVFFNALILPHLGTGPYWEVKIGKESQSCRSNWWTNLLYVNNYVNPQNFCMFQAWYLAVDFHMYILGIFVVYVFWKWPRKLGYTLLVVLTIVSCVIPFVHTYFYNMQPIFMGLPYMREVRDDFYFINYYIKSHMRASSYLIGIIAGAIIHDHKKSTWKLTKAWSRIFFALFAVVLSINIQAFSFKFIDINAEKGPLITALFASLHRAAFSMSMCSVVVLITVGQGLDFHYNFLTPAWAQPLSRLTYGAFLVHNVNQIYEISVARVGRVFTFHNLIWDFVPDILFTMIISLILSITVEGPFKNIEKRFIIHKANQRDRETSNVAQKPKKID</sequence>
<feature type="transmembrane region" description="Helical" evidence="2">
    <location>
        <begin position="339"/>
        <end position="359"/>
    </location>
</feature>
<feature type="transmembrane region" description="Helical" evidence="2">
    <location>
        <begin position="627"/>
        <end position="653"/>
    </location>
</feature>
<dbReference type="GO" id="GO:0016747">
    <property type="term" value="F:acyltransferase activity, transferring groups other than amino-acyl groups"/>
    <property type="evidence" value="ECO:0007669"/>
    <property type="project" value="InterPro"/>
</dbReference>
<dbReference type="PANTHER" id="PTHR11161:SF71">
    <property type="entry name" value="NOSE RESISTANT-TO-FLUOXETINE PROTEIN N-TERMINAL DOMAIN-CONTAINING PROTEIN"/>
    <property type="match status" value="1"/>
</dbReference>
<evidence type="ECO:0000313" key="6">
    <source>
        <dbReference type="RefSeq" id="XP_015602513.1"/>
    </source>
</evidence>
<feature type="signal peptide" evidence="3">
    <location>
        <begin position="1"/>
        <end position="21"/>
    </location>
</feature>
<protein>
    <submittedName>
        <fullName evidence="6">Nose resistant to fluoxetine protein 6 isoform X1</fullName>
    </submittedName>
</protein>
<keyword evidence="5" id="KW-1185">Reference proteome</keyword>
<feature type="chain" id="PRO_5042571979" evidence="3">
    <location>
        <begin position="22"/>
        <end position="761"/>
    </location>
</feature>
<dbReference type="InterPro" id="IPR052728">
    <property type="entry name" value="O2_lipid_transport_reg"/>
</dbReference>
<feature type="transmembrane region" description="Helical" evidence="2">
    <location>
        <begin position="415"/>
        <end position="439"/>
    </location>
</feature>
<dbReference type="RefSeq" id="XP_015602513.1">
    <property type="nucleotide sequence ID" value="XM_015747027.2"/>
</dbReference>